<proteinExistence type="predicted"/>
<keyword evidence="2" id="KW-1185">Reference proteome</keyword>
<reference evidence="1 2" key="1">
    <citation type="submission" date="2019-05" db="EMBL/GenBank/DDBJ databases">
        <authorList>
            <person name="Karczewska-Golec J."/>
            <person name="Decewicz P."/>
            <person name="Golec P."/>
        </authorList>
    </citation>
    <scope>NUCLEOTIDE SEQUENCE [LARGE SCALE GENOMIC DNA]</scope>
</reference>
<accession>A0A4Y5TNW7</accession>
<sequence>MKVKYSVGVHMDETVFVTYEGEALTPEEALTAVATLTGKAKSVEESAPVVTEARPKVGDRVVAVKDSRDNGKYGDNFFSKGDIGTVIEDDESDLPFLIKWDHAESWAREDEVKVIAAEAKAEAPAPGLLPVGTKVRATAEDNTLGVDEGDEGVIVEVDEDDEAIPYLVQFDVAGDGMLLWMHPSEIEKVNLELRDGARIRIVAPWITGGGYQKGDEFTVTGMGASGGAYIIDNRGDHNFVAGHEFVVIG</sequence>
<name>A0A4Y5TNW7_9CAUD</name>
<dbReference type="EMBL" id="MK984681">
    <property type="protein sequence ID" value="QDB70992.1"/>
    <property type="molecule type" value="Genomic_DNA"/>
</dbReference>
<organism evidence="1 2">
    <name type="scientific">Bordetella phage vB_BbrP_BB8</name>
    <dbReference type="NCBI Taxonomy" id="2587820"/>
    <lineage>
        <taxon>Viruses</taxon>
        <taxon>Duplodnaviria</taxon>
        <taxon>Heunggongvirae</taxon>
        <taxon>Uroviricota</taxon>
        <taxon>Caudoviricetes</taxon>
        <taxon>Autographivirales</taxon>
        <taxon>Autographivirales incertae sedis</taxon>
        <taxon>Vistulavirus</taxon>
        <taxon>Vistulavirus BB8</taxon>
    </lineage>
</organism>
<protein>
    <submittedName>
        <fullName evidence="1">Uncharacterized protein</fullName>
    </submittedName>
</protein>
<dbReference type="Proteomes" id="UP000315813">
    <property type="component" value="Segment"/>
</dbReference>
<evidence type="ECO:0000313" key="2">
    <source>
        <dbReference type="Proteomes" id="UP000315813"/>
    </source>
</evidence>
<gene>
    <name evidence="1" type="ORF">bb8_p17</name>
</gene>
<evidence type="ECO:0000313" key="1">
    <source>
        <dbReference type="EMBL" id="QDB70992.1"/>
    </source>
</evidence>